<dbReference type="EMBL" id="CM044702">
    <property type="protein sequence ID" value="KAI5678087.1"/>
    <property type="molecule type" value="Genomic_DNA"/>
</dbReference>
<sequence length="136" mass="14955">MEVLGSLGCCVTCALVLEKVVYERLWWVDDKEMLKAIGGVGFEGEEVFEGATTFDWAIFLFVQILPRLLSSWSTICFALIFGLSTCYWPELSRGCPVPASVAASASFAPLLALVCVLETRSGHDLLLCLVLLQFLQ</sequence>
<keyword evidence="2" id="KW-1185">Reference proteome</keyword>
<evidence type="ECO:0000313" key="1">
    <source>
        <dbReference type="EMBL" id="KAI5678087.1"/>
    </source>
</evidence>
<accession>A0ACC0BZS4</accession>
<name>A0ACC0BZS4_CATRO</name>
<proteinExistence type="predicted"/>
<organism evidence="1 2">
    <name type="scientific">Catharanthus roseus</name>
    <name type="common">Madagascar periwinkle</name>
    <name type="synonym">Vinca rosea</name>
    <dbReference type="NCBI Taxonomy" id="4058"/>
    <lineage>
        <taxon>Eukaryota</taxon>
        <taxon>Viridiplantae</taxon>
        <taxon>Streptophyta</taxon>
        <taxon>Embryophyta</taxon>
        <taxon>Tracheophyta</taxon>
        <taxon>Spermatophyta</taxon>
        <taxon>Magnoliopsida</taxon>
        <taxon>eudicotyledons</taxon>
        <taxon>Gunneridae</taxon>
        <taxon>Pentapetalae</taxon>
        <taxon>asterids</taxon>
        <taxon>lamiids</taxon>
        <taxon>Gentianales</taxon>
        <taxon>Apocynaceae</taxon>
        <taxon>Rauvolfioideae</taxon>
        <taxon>Vinceae</taxon>
        <taxon>Catharanthinae</taxon>
        <taxon>Catharanthus</taxon>
    </lineage>
</organism>
<protein>
    <submittedName>
        <fullName evidence="1">Uncharacterized protein</fullName>
    </submittedName>
</protein>
<evidence type="ECO:0000313" key="2">
    <source>
        <dbReference type="Proteomes" id="UP001060085"/>
    </source>
</evidence>
<dbReference type="Proteomes" id="UP001060085">
    <property type="component" value="Linkage Group LG02"/>
</dbReference>
<reference evidence="2" key="1">
    <citation type="journal article" date="2023" name="Nat. Plants">
        <title>Single-cell RNA sequencing provides a high-resolution roadmap for understanding the multicellular compartmentation of specialized metabolism.</title>
        <authorList>
            <person name="Sun S."/>
            <person name="Shen X."/>
            <person name="Li Y."/>
            <person name="Li Y."/>
            <person name="Wang S."/>
            <person name="Li R."/>
            <person name="Zhang H."/>
            <person name="Shen G."/>
            <person name="Guo B."/>
            <person name="Wei J."/>
            <person name="Xu J."/>
            <person name="St-Pierre B."/>
            <person name="Chen S."/>
            <person name="Sun C."/>
        </authorList>
    </citation>
    <scope>NUCLEOTIDE SEQUENCE [LARGE SCALE GENOMIC DNA]</scope>
</reference>
<gene>
    <name evidence="1" type="ORF">M9H77_09037</name>
</gene>
<comment type="caution">
    <text evidence="1">The sequence shown here is derived from an EMBL/GenBank/DDBJ whole genome shotgun (WGS) entry which is preliminary data.</text>
</comment>